<keyword evidence="15 32" id="KW-0053">Apoptosis</keyword>
<dbReference type="InterPro" id="IPR000777">
    <property type="entry name" value="HIV1_Gp120"/>
</dbReference>
<evidence type="ECO:0000259" key="34">
    <source>
        <dbReference type="Pfam" id="PF00516"/>
    </source>
</evidence>
<comment type="PTM">
    <text evidence="32">Specific enzymatic cleavages in vivo yield mature proteins. Envelope glycoproteins are synthesized as a inactive precursor that is heavily N-glycosylated and processed likely by host cell furin in the Golgi to yield the mature SU and TM proteins. The cleavage site between SU and TM requires the minimal sequence [KR]-X-[KR]-R. About 2 of the 9 disulfide bonds of gp41 are reduced by P4HB/PDI, following binding to CD4 receptor.</text>
</comment>
<feature type="transmembrane region" description="Helical" evidence="33">
    <location>
        <begin position="20"/>
        <end position="42"/>
    </location>
</feature>
<comment type="caution">
    <text evidence="32 33">Lacks conserved residue(s) required for the propagation of feature annotation.</text>
</comment>
<dbReference type="HAMAP" id="MF_04083">
    <property type="entry name" value="HIV_ENV"/>
    <property type="match status" value="1"/>
</dbReference>
<feature type="disulfide bond" evidence="32">
    <location>
        <begin position="54"/>
        <end position="74"/>
    </location>
</feature>
<dbReference type="GO" id="GO:0075512">
    <property type="term" value="P:clathrin-dependent endocytosis of virus by host cell"/>
    <property type="evidence" value="ECO:0007669"/>
    <property type="project" value="UniProtKB-UniRule"/>
</dbReference>
<dbReference type="Pfam" id="PF00516">
    <property type="entry name" value="GP120"/>
    <property type="match status" value="1"/>
</dbReference>
<feature type="region of interest" description="CD4-binding loop" evidence="32">
    <location>
        <begin position="376"/>
        <end position="386"/>
    </location>
</feature>
<feature type="region of interest" description="V5" evidence="32">
    <location>
        <begin position="470"/>
        <end position="480"/>
    </location>
</feature>
<evidence type="ECO:0000256" key="31">
    <source>
        <dbReference type="ARBA" id="ARBA00023296"/>
    </source>
</evidence>
<comment type="subunit">
    <text evidence="32">The mature envelope protein (Env) consists of a homotrimer of non-covalently associated gp120-gp41 heterodimers. The resulting complex protrudes from the virus surface as a spike. There seems to be as few as 10 spikes on the average virion. Surface protein gp120 interacts with host CD4, CCR5 and CXCR4. Gp120 also interacts with the C-type lectins CD209/DC-SIGN and CLEC4M/DC-SIGNR (collectively referred to as DC-SIGN(R)). Gp120 and gp41 interact with GalCer. Gp120 interacts with host ITGA4/ITGB7 complex; on CD4+ T-cells, this interaction results in rapid activation of integrin ITGAL/LFA-1, which facilitates efficient cell-to-cell spreading of HIV-1. Gp120 interacts with cell-associated heparan sulfate; this interaction increases virus infectivity on permissive cells and may be involved in infection of CD4- cells.</text>
</comment>
<dbReference type="Gene3D" id="2.170.40.20">
    <property type="entry name" value="Human immunodeficiency virus 1, Gp160, envelope glycoprotein"/>
    <property type="match status" value="2"/>
</dbReference>
<evidence type="ECO:0000256" key="26">
    <source>
        <dbReference type="ARBA" id="ARBA00023139"/>
    </source>
</evidence>
<keyword evidence="8 32" id="KW-1170">Fusion of virus membrane with host endosomal membrane</keyword>
<comment type="similarity">
    <text evidence="32">Belongs to the HIV-1 env protein family.</text>
</comment>
<feature type="site" description="Cleavage; by host furin" evidence="32">
    <location>
        <begin position="520"/>
        <end position="521"/>
    </location>
</feature>
<evidence type="ECO:0000256" key="12">
    <source>
        <dbReference type="ARBA" id="ARBA00022595"/>
    </source>
</evidence>
<dbReference type="InterPro" id="IPR036377">
    <property type="entry name" value="Gp120_core_sf"/>
</dbReference>
<accession>A0A0H3YCJ0</accession>
<comment type="function">
    <text evidence="32">Transmembrane protein gp41: Acts as a class I viral fusion protein. Under the current model, the protein has at least 3 conformational states: pre-fusion native state, pre-hairpin intermediate state, and post-fusion hairpin state. During fusion of viral and target intracellular membranes, the coiled coil regions (heptad repeats) assume a trimer-of-hairpins structure, positioning the fusion peptide in close proximity to the C-terminal region of the ectodomain. The formation of this structure appears to drive apposition and subsequent fusion of viral and target cell membranes. Complete fusion occurs in host cell endosomes and is dynamin-dependent, however some lipid transfer might occur at the plasma membrane. The virus undergoes clathrin-dependent internalization long before endosomal fusion, thus minimizing the surface exposure of conserved viral epitopes during fusion and reducing the efficacy of inhibitors targeting these epitopes. Membranes fusion leads to delivery of the nucleocapsid into the cytoplasm.</text>
</comment>
<dbReference type="Gene3D" id="1.10.287.210">
    <property type="match status" value="1"/>
</dbReference>
<evidence type="ECO:0000256" key="3">
    <source>
        <dbReference type="ARBA" id="ARBA00004505"/>
    </source>
</evidence>
<comment type="domain">
    <text evidence="32 33">The 17 amino acids long immunosuppressive region is present in many retroviral envelope proteins. Synthetic peptides derived from this relatively conserved sequence inhibit immune function in vitro and in vivo.</text>
</comment>
<dbReference type="GO" id="GO:0052031">
    <property type="term" value="P:symbiont-mediated perturbation of host defense response"/>
    <property type="evidence" value="ECO:0007669"/>
    <property type="project" value="UniProtKB-UniRule"/>
</dbReference>
<dbReference type="GO" id="GO:0044175">
    <property type="term" value="C:host cell endosome membrane"/>
    <property type="evidence" value="ECO:0007669"/>
    <property type="project" value="UniProtKB-SubCell"/>
</dbReference>
<evidence type="ECO:0000256" key="1">
    <source>
        <dbReference type="ARBA" id="ARBA00004402"/>
    </source>
</evidence>
<evidence type="ECO:0000256" key="24">
    <source>
        <dbReference type="ARBA" id="ARBA00023054"/>
    </source>
</evidence>
<dbReference type="FunFam" id="1.10.287.210:FF:000001">
    <property type="entry name" value="Envelope glycoprotein gp160"/>
    <property type="match status" value="1"/>
</dbReference>
<dbReference type="GO" id="GO:0016020">
    <property type="term" value="C:membrane"/>
    <property type="evidence" value="ECO:0007669"/>
    <property type="project" value="UniProtKB-UniRule"/>
</dbReference>
<dbReference type="GO" id="GO:0005198">
    <property type="term" value="F:structural molecule activity"/>
    <property type="evidence" value="ECO:0007669"/>
    <property type="project" value="UniProtKB-UniRule"/>
</dbReference>
<sequence>MRVRGRLRNWQQWWIWGSLGFWMLMICNVVVGNLWVTVYYGVPVWKEAKTTLFCASDAKAYDTEVHNVWATHACVPTDPNPQELVLENVTENFNMWKNDMVDQMHEDVISLWEESLKPCVKLTPLCVTLNCTEFKNDTATNNNTITNNGTTTNTTGINNDDIRKDMKNCSFNATTDLKDKKKQVYAAFYKLDIVPLGATGNSSYSEYRLINCNTSAITQACPKVSFDPIPIHYCAPAGYAILKCNNNGIGPCQNVSTVQCTHGIKPVVSTQLLLNGSLAEGEIIIRSENLTNNAKTIIVHLNESVEIVCTRPANNTRKSIRIGPGQTFYAQGAIVGDIRQAHCNISKIKWNEALQRVSKKLKEHFPNSPNITYKPHSGGDLEITTHMFNCRGEFFYCNTSGLFNETYLFNGTNLDNDNSTSNITLQCKIKQIINMWQGVGRAIYAPPIAGNITCKSNITGLLLTRDGGINTTSNQIFRPGGGDMRDNWRSELYKYKVVEVKPLGIAPTKARRRVVQRERRAVGIGAVFLGFLGAAGSTMGAASITLTVQARQLLSGIVQQQSNLLRAIEAQQHMLQLTVWGIKQLQARVLAIERYLKDQQLLGIWGCSGKLICTTNVPWNSSWSNKTVEEIWNNMTWMQWEREIDNHTNIIYRLLEVSQNQQEQNEKDLLALDSWKNLWSWFDISNWLWYIKIFIMIVGGLIGLRIIFAVLSIVNRVRQGYSPLSLQTLLPNPRGLDRPEEIEEGGGERDKDRSIRLVNGFLALAWDDLRSLCLFSYHRLRDFILVTARAVNLLGHSSLRGLQRIWEALKYLGSLVQYWGLELKKSAISLLDTIAIVVAEGTDSIIRFIQRLCRAICNVPTRIRQDFEAASL</sequence>
<comment type="subcellular location">
    <molecule>Transmembrane protein gp41</molecule>
    <subcellularLocation>
        <location evidence="32">Virion membrane</location>
        <topology evidence="32">Single-pass type I membrane protein</topology>
    </subcellularLocation>
    <subcellularLocation>
        <location evidence="32">Host cell membrane</location>
        <topology evidence="32">Single-pass type I membrane protein</topology>
    </subcellularLocation>
    <subcellularLocation>
        <location evidence="32">Host endosome membrane</location>
        <topology evidence="32">Single-pass type I membrane protein</topology>
    </subcellularLocation>
    <text evidence="32">It is probably concentrated at the site of budding and incorporated into the virions possibly by contacts between the cytoplasmic tail of Env and the N-terminus of Gag.</text>
</comment>
<dbReference type="Gene3D" id="1.20.5.490">
    <property type="entry name" value="Single helix bin"/>
    <property type="match status" value="1"/>
</dbReference>
<evidence type="ECO:0000256" key="28">
    <source>
        <dbReference type="ARBA" id="ARBA00023180"/>
    </source>
</evidence>
<dbReference type="GO" id="GO:0019082">
    <property type="term" value="P:viral protein processing"/>
    <property type="evidence" value="ECO:0007669"/>
    <property type="project" value="UniProtKB-UniRule"/>
</dbReference>
<dbReference type="GO" id="GO:0020002">
    <property type="term" value="C:host cell plasma membrane"/>
    <property type="evidence" value="ECO:0007669"/>
    <property type="project" value="UniProtKB-SubCell"/>
</dbReference>
<dbReference type="GO" id="GO:0019031">
    <property type="term" value="C:viral envelope"/>
    <property type="evidence" value="ECO:0007669"/>
    <property type="project" value="UniProtKB-KW"/>
</dbReference>
<evidence type="ECO:0000256" key="6">
    <source>
        <dbReference type="ARBA" id="ARBA00004650"/>
    </source>
</evidence>
<keyword evidence="9 32" id="KW-1032">Host cell membrane</keyword>
<comment type="miscellaneous">
    <text evidence="32">HIV-1 lineages are divided in three main groups, M (for Major), O (for Outlier), and N (for New, or Non-M, Non-O). The vast majority of strains found worldwide belong to the group M. Group O seems to be endemic to and largely confined to Cameroon and neighboring countries in West Central Africa, where these viruses represent a small minority of HIV-1 strains. The group N is represented by a limited number of isolates from Cameroonian persons. The group M is further subdivided in 9 clades or subtypes (A to D, F to H, J and K).</text>
</comment>
<evidence type="ECO:0000256" key="16">
    <source>
        <dbReference type="ARBA" id="ARBA00022729"/>
    </source>
</evidence>
<feature type="lipid moiety-binding region" description="S-palmitoyl cysteine; by host" evidence="32">
    <location>
        <position position="773"/>
    </location>
</feature>
<keyword evidence="27 32" id="KW-1015">Disulfide bond</keyword>
<evidence type="ECO:0000256" key="32">
    <source>
        <dbReference type="HAMAP-Rule" id="MF_04083"/>
    </source>
</evidence>
<keyword evidence="24 32" id="KW-0175">Coiled coil</keyword>
<evidence type="ECO:0000256" key="4">
    <source>
        <dbReference type="ARBA" id="ARBA00004563"/>
    </source>
</evidence>
<evidence type="ECO:0000256" key="29">
    <source>
        <dbReference type="ARBA" id="ARBA00023280"/>
    </source>
</evidence>
<comment type="PTM">
    <text evidence="32">Palmitoylation of the transmembrane protein and of Env polyprotein (prior to its proteolytic cleavage) is essential for their association with host cell membrane lipid rafts. Palmitoylation is therefore required for envelope trafficking to classical lipid rafts, but not for viral replication.</text>
</comment>
<keyword evidence="10 32" id="KW-1165">Clathrin-mediated endocytosis of virus by host</keyword>
<keyword evidence="14 32" id="KW-0812">Transmembrane</keyword>
<evidence type="ECO:0000256" key="13">
    <source>
        <dbReference type="ARBA" id="ARBA00022685"/>
    </source>
</evidence>
<evidence type="ECO:0000256" key="7">
    <source>
        <dbReference type="ARBA" id="ARBA00022506"/>
    </source>
</evidence>
<dbReference type="GO" id="GO:0039654">
    <property type="term" value="P:fusion of virus membrane with host endosome membrane"/>
    <property type="evidence" value="ECO:0007669"/>
    <property type="project" value="UniProtKB-UniRule"/>
</dbReference>
<dbReference type="GO" id="GO:0019062">
    <property type="term" value="P:virion attachment to host cell"/>
    <property type="evidence" value="ECO:0007669"/>
    <property type="project" value="UniProtKB-UniRule"/>
</dbReference>
<comment type="domain">
    <text evidence="32">The YXXL motif is involved in determining the exact site of viral release at the surface of infected mononuclear cells and promotes endocytosis. YXXL and di-leucine endocytosis motifs interact directly or indirectly with the clathrin adapter complexes, opperate independently, and their activities are not additive.</text>
</comment>
<feature type="topological domain" description="Cytoplasmic" evidence="32">
    <location>
        <begin position="715"/>
        <end position="872"/>
    </location>
</feature>
<dbReference type="SUPFAM" id="SSF58069">
    <property type="entry name" value="Virus ectodomain"/>
    <property type="match status" value="1"/>
</dbReference>
<comment type="subcellular location">
    <molecule>Surface protein gp120</molecule>
    <subcellularLocation>
        <location evidence="32">Virion membrane</location>
        <topology evidence="32">Peripheral membrane protein</topology>
    </subcellularLocation>
    <subcellularLocation>
        <location evidence="32">Host cell membrane</location>
        <topology evidence="32">Peripheral membrane protein</topology>
    </subcellularLocation>
    <subcellularLocation>
        <location evidence="32">Host endosome membrane</location>
        <topology evidence="32">Single-pass type I membrane protein</topology>
    </subcellularLocation>
    <text evidence="32">The surface protein is not anchored to the viral envelope, but associates with the extravirion surface through its binding to TM. It is probably concentrated at the site of budding and incorporated into the virions possibly by contacts between the cytoplasmic tail of Env and the N-terminus of Gag.</text>
</comment>
<evidence type="ECO:0000256" key="8">
    <source>
        <dbReference type="ARBA" id="ARBA00022510"/>
    </source>
</evidence>
<comment type="function">
    <text evidence="32">Surface protein gp120: Attaches the virus to the host lymphoid cell by binding to the primary receptor CD4. This interaction induces a structural rearrangement creating a high affinity binding site for a chemokine coreceptor like CXCR4 and/or CCR5. Acts as a ligand for CD209/DC-SIGN and CLEC4M/DC-SIGNR, which are respectively found on dendritic cells (DCs), and on endothelial cells of liver sinusoids and lymph node sinuses. These interactions allow capture of viral particles at mucosal surfaces by these cells and subsequent transmission to permissive cells. HIV subverts the migration properties of dendritic cells to gain access to CD4+ T-cells in lymph nodes. Virus transmission to permissive T-cells occurs either in trans (without DCs infection, through viral capture and transmission), or in cis (following DCs productive infection, through the usual CD4-gp120 interaction), thereby inducing a robust infection. In trans infection, bound virions remain infectious over days and it is proposed that they are not degraded, but protected in non-lysosomal acidic organelles within the DCs close to the cell membrane thus contributing to the viral infectious potential during DCs' migration from the periphery to the lymphoid tissues. On arrival at lymphoid tissues, intact virions recycle back to DCs' cell surface allowing virus transmission to CD4+ T-cells.</text>
</comment>
<feature type="short sequence motif" description="YXXL motif; contains endocytosis signal" evidence="32">
    <location>
        <begin position="721"/>
        <end position="724"/>
    </location>
</feature>
<evidence type="ECO:0000256" key="17">
    <source>
        <dbReference type="ARBA" id="ARBA00022804"/>
    </source>
</evidence>
<comment type="domain">
    <text evidence="32">The membrane proximal external region (MPER) present in gp41 is a tryptophan-rich region recognized by the antibodies 2F5, Z13, and 4E10. MPER seems to play a role in fusion.</text>
</comment>
<evidence type="ECO:0000256" key="22">
    <source>
        <dbReference type="ARBA" id="ARBA00022989"/>
    </source>
</evidence>
<comment type="miscellaneous">
    <text evidence="32">Inhibitors targeting HIV-1 viral envelope proteins are used as antiretroviral drugs. Attachment of virions to the cell surface via non-specific interactions and CD4 binding can be blocked by inhibitors that include cyanovirin-N, cyclotriazadisulfonamide analogs, PRO 2000, TNX 355 and PRO 542. In addition, BMS 806 can block CD4-induced conformational changes. Env interactions with the coreceptor molecules can be targeted by CCR5 antagonists including SCH-D, maraviroc (UK 427857) and aplaviroc (GW 873140), and the CXCR4 antagonist AMD 070. Fusion of viral and cellular membranes can be inhibited by peptides such as enfuvirtide and tifuvirtide (T 1249). Resistance to inhibitors associated with mutations in Env are observed. Most of the time, single mutations confer only a modest reduction in drug susceptibility. Combination of several mutations is usually required to develop a high-level drug resistance.</text>
</comment>
<dbReference type="SUPFAM" id="SSF56502">
    <property type="entry name" value="gp120 core"/>
    <property type="match status" value="2"/>
</dbReference>
<dbReference type="GO" id="GO:0055036">
    <property type="term" value="C:virion membrane"/>
    <property type="evidence" value="ECO:0007669"/>
    <property type="project" value="UniProtKB-SubCell"/>
</dbReference>
<feature type="chain" id="PRO_5023354976" description="Transmembrane protein gp41" evidence="32">
    <location>
        <begin position="521"/>
        <end position="872"/>
    </location>
</feature>
<feature type="region of interest" description="MPER; binding to GalCer" evidence="32">
    <location>
        <begin position="671"/>
        <end position="692"/>
    </location>
</feature>
<keyword evidence="13 32" id="KW-0165">Cleavage on pair of basic residues</keyword>
<dbReference type="CDD" id="cd09909">
    <property type="entry name" value="HIV-1-like_HR1-HR2"/>
    <property type="match status" value="1"/>
</dbReference>
<dbReference type="GO" id="GO:1903908">
    <property type="term" value="P:positive regulation of plasma membrane raft polarization"/>
    <property type="evidence" value="ECO:0007669"/>
    <property type="project" value="UniProtKB-UniRule"/>
</dbReference>
<comment type="function">
    <text evidence="32">Envelope glycoprotein gp160: Oligomerizes in the host endoplasmic reticulum into predominantly trimers. In a second time, gp160 transits in the host Golgi, where glycosylation is completed. The precursor is then proteolytically cleaved in the trans-Golgi and thereby activated by cellular furin or furin-like proteases to produce gp120 and gp41.</text>
</comment>
<keyword evidence="21 32" id="KW-1164">Virus endocytosis by host</keyword>
<evidence type="ECO:0000259" key="35">
    <source>
        <dbReference type="Pfam" id="PF00517"/>
    </source>
</evidence>
<feature type="coiled-coil region" evidence="32">
    <location>
        <begin position="642"/>
        <end position="676"/>
    </location>
</feature>
<organism evidence="36">
    <name type="scientific">Human immunodeficiency virus type 1</name>
    <name type="common">HIV-1</name>
    <dbReference type="NCBI Taxonomy" id="11676"/>
    <lineage>
        <taxon>Viruses</taxon>
        <taxon>Riboviria</taxon>
        <taxon>Pararnavirae</taxon>
        <taxon>Artverviricota</taxon>
        <taxon>Revtraviricetes</taxon>
        <taxon>Ortervirales</taxon>
        <taxon>Retroviridae</taxon>
        <taxon>Orthoretrovirinae</taxon>
        <taxon>Lentivirus</taxon>
        <taxon>Lentivirus humimdef1</taxon>
    </lineage>
</organism>
<feature type="chain" id="PRO_5023354975" description="Envelope glycoprotein gp160" evidence="32">
    <location>
        <begin position="33"/>
        <end position="872"/>
    </location>
</feature>
<keyword evidence="12 32" id="KW-1162">Viral penetration into host cytoplasm</keyword>
<evidence type="ECO:0000256" key="30">
    <source>
        <dbReference type="ARBA" id="ARBA00023288"/>
    </source>
</evidence>
<evidence type="ECO:0000256" key="14">
    <source>
        <dbReference type="ARBA" id="ARBA00022692"/>
    </source>
</evidence>
<dbReference type="GO" id="GO:1903911">
    <property type="term" value="P:positive regulation of receptor clustering"/>
    <property type="evidence" value="ECO:0007669"/>
    <property type="project" value="UniProtKB-UniRule"/>
</dbReference>
<name>A0A0H3YCJ0_HV1</name>
<evidence type="ECO:0000256" key="2">
    <source>
        <dbReference type="ARBA" id="ARBA00004433"/>
    </source>
</evidence>
<keyword evidence="20 32" id="KW-0261">Viral envelope protein</keyword>
<evidence type="ECO:0000256" key="10">
    <source>
        <dbReference type="ARBA" id="ARBA00022570"/>
    </source>
</evidence>
<feature type="region of interest" description="Immunosuppression" evidence="32">
    <location>
        <begin position="583"/>
        <end position="601"/>
    </location>
</feature>
<feature type="transmembrane region" description="Helical" evidence="33">
    <location>
        <begin position="521"/>
        <end position="544"/>
    </location>
</feature>
<keyword evidence="17 32" id="KW-1161">Viral attachment to host cell</keyword>
<keyword evidence="25 32" id="KW-0472">Membrane</keyword>
<organismHost>
    <name type="scientific">Homo sapiens</name>
    <name type="common">Human</name>
    <dbReference type="NCBI Taxonomy" id="9606"/>
</organismHost>
<evidence type="ECO:0000256" key="19">
    <source>
        <dbReference type="ARBA" id="ARBA00022870"/>
    </source>
</evidence>
<keyword evidence="11 32" id="KW-0945">Host-virus interaction</keyword>
<evidence type="ECO:0000256" key="15">
    <source>
        <dbReference type="ARBA" id="ARBA00022703"/>
    </source>
</evidence>
<feature type="region of interest" description="Fusion peptide" evidence="32">
    <location>
        <begin position="521"/>
        <end position="541"/>
    </location>
</feature>
<evidence type="ECO:0000256" key="21">
    <source>
        <dbReference type="ARBA" id="ARBA00022890"/>
    </source>
</evidence>
<keyword evidence="16 32" id="KW-0732">Signal</keyword>
<dbReference type="Pfam" id="PF00517">
    <property type="entry name" value="GP41"/>
    <property type="match status" value="1"/>
</dbReference>
<keyword evidence="26 32" id="KW-0564">Palmitate</keyword>
<keyword evidence="19 32" id="KW-1043">Host membrane</keyword>
<dbReference type="GO" id="GO:0019064">
    <property type="term" value="P:fusion of virus membrane with host plasma membrane"/>
    <property type="evidence" value="ECO:0007669"/>
    <property type="project" value="UniProtKB-UniRule"/>
</dbReference>
<evidence type="ECO:0000256" key="25">
    <source>
        <dbReference type="ARBA" id="ARBA00023136"/>
    </source>
</evidence>
<comment type="subcellular location">
    <subcellularLocation>
        <location evidence="3">Host cell membrane</location>
        <topology evidence="3">Peripheral membrane protein</topology>
    </subcellularLocation>
    <subcellularLocation>
        <location evidence="1">Host cell membrane</location>
        <topology evidence="1">Single-pass type I membrane protein</topology>
    </subcellularLocation>
    <subcellularLocation>
        <location evidence="2">Host endosome membrane</location>
        <topology evidence="2">Peripheral membrane protein</topology>
    </subcellularLocation>
    <subcellularLocation>
        <location evidence="5">Host endosome membrane</location>
        <topology evidence="5">Single-pass type I membrane protein</topology>
    </subcellularLocation>
    <subcellularLocation>
        <location evidence="6">Virion membrane</location>
        <topology evidence="6">Peripheral membrane protein</topology>
    </subcellularLocation>
    <subcellularLocation>
        <location evidence="4">Virion membrane</location>
        <topology evidence="4">Single-pass type I membrane protein</topology>
    </subcellularLocation>
</comment>
<keyword evidence="28 32" id="KW-0325">Glycoprotein</keyword>
<evidence type="ECO:0000256" key="18">
    <source>
        <dbReference type="ARBA" id="ARBA00022844"/>
    </source>
</evidence>
<keyword evidence="22 32" id="KW-1133">Transmembrane helix</keyword>
<feature type="domain" description="Human immunodeficiency virus 1 envelope glycoprotein Gp120" evidence="34">
    <location>
        <begin position="34"/>
        <end position="520"/>
    </location>
</feature>
<evidence type="ECO:0000256" key="5">
    <source>
        <dbReference type="ARBA" id="ARBA00004578"/>
    </source>
</evidence>
<keyword evidence="23 32" id="KW-1039">Host endosome</keyword>
<gene>
    <name evidence="32 36" type="primary">env</name>
</gene>
<feature type="transmembrane region" description="Helical" evidence="33">
    <location>
        <begin position="687"/>
        <end position="714"/>
    </location>
</feature>
<comment type="PTM">
    <text evidence="32">Highly glycosylated by host. The high number of glycan on the protein is reffered to as 'glycan shield' because it contributes to hide protein sequence from adaptive immune system.</text>
</comment>
<dbReference type="FunFam" id="2.170.40.20:FF:000001">
    <property type="entry name" value="Envelope glycoprotein gp160"/>
    <property type="match status" value="1"/>
</dbReference>
<evidence type="ECO:0000256" key="33">
    <source>
        <dbReference type="RuleBase" id="RU363095"/>
    </source>
</evidence>
<protein>
    <recommendedName>
        <fullName evidence="32">Envelope glycoprotein gp160</fullName>
    </recommendedName>
    <alternativeName>
        <fullName evidence="32">Env polyprotein</fullName>
    </alternativeName>
    <component>
        <recommendedName>
            <fullName evidence="32">Surface protein gp120</fullName>
            <shortName evidence="32">SU</shortName>
        </recommendedName>
        <alternativeName>
            <fullName evidence="32">Glycoprotein 120</fullName>
            <shortName evidence="32">gp120</shortName>
        </alternativeName>
    </component>
    <component>
        <recommendedName>
            <fullName evidence="32">Transmembrane protein gp41</fullName>
            <shortName evidence="32">TM</shortName>
        </recommendedName>
        <alternativeName>
            <fullName evidence="32">Glycoprotein 41</fullName>
            <shortName evidence="32">gp41</shortName>
        </alternativeName>
    </component>
</protein>
<evidence type="ECO:0000256" key="11">
    <source>
        <dbReference type="ARBA" id="ARBA00022581"/>
    </source>
</evidence>
<evidence type="ECO:0000256" key="9">
    <source>
        <dbReference type="ARBA" id="ARBA00022511"/>
    </source>
</evidence>
<keyword evidence="31 32" id="KW-1160">Virus entry into host cell</keyword>
<comment type="domain">
    <text evidence="32">The CD4-binding region is targeted by the antibody b12.</text>
</comment>
<feature type="lipid moiety-binding region" description="S-palmitoyl cysteine; by host" evidence="32">
    <location>
        <position position="853"/>
    </location>
</feature>
<comment type="domain">
    <text evidence="32">Some of the most genetically diverse regions of the viral genome are present in Env. They are called variable regions 1 through 5 (V1 through V5). Coreceptor usage of gp120 is determined mainly by the primary structure of the third variable region (V3) in the outer domain of gp120. The sequence of V3 determines which coreceptor, CCR5 and/or CXCR4 (corresponding to R5/macrophage, X4/T cell and R5X4/T cell and macrophage tropism), is used to trigger the fusion potential of the Env complex, and hence which cells the virus can infect. Binding to CCR5 involves a region adjacent in addition to V3.</text>
</comment>
<dbReference type="InterPro" id="IPR000328">
    <property type="entry name" value="GP41-like"/>
</dbReference>
<reference evidence="36" key="1">
    <citation type="journal article" date="2015" name="J. Clin. Microbiol.">
        <title>Long-Range HIV Genotyping Using Viral RNA and Proviral DNA for Analysis of HIV Drug Resistance and HIV Clustering.</title>
        <authorList>
            <person name="Novitsky V."/>
            <person name="Zahralban-Steele M."/>
            <person name="McLane M.F."/>
            <person name="Moyo S."/>
            <person name="van Widenfelt E."/>
            <person name="Gaseitsiwe S."/>
            <person name="Makhema J."/>
            <person name="Essex M."/>
        </authorList>
    </citation>
    <scope>NUCLEOTIDE SEQUENCE</scope>
    <source>
        <strain evidence="36">Mpp_00270_amp2</strain>
    </source>
</reference>
<keyword evidence="18 32" id="KW-0946">Virion</keyword>
<dbReference type="FunFam" id="2.170.40.20:FF:000003">
    <property type="entry name" value="Envelope glycoprotein gp160"/>
    <property type="match status" value="1"/>
</dbReference>
<feature type="disulfide bond" evidence="32">
    <location>
        <begin position="607"/>
        <end position="613"/>
    </location>
</feature>
<proteinExistence type="inferred from homology"/>
<evidence type="ECO:0000256" key="20">
    <source>
        <dbReference type="ARBA" id="ARBA00022879"/>
    </source>
</evidence>
<keyword evidence="7 32" id="KW-1168">Fusion of virus membrane with host membrane</keyword>
<feature type="domain" description="Retroviral envelope protein GP41-like" evidence="35">
    <location>
        <begin position="539"/>
        <end position="728"/>
    </location>
</feature>
<evidence type="ECO:0000256" key="23">
    <source>
        <dbReference type="ARBA" id="ARBA00023046"/>
    </source>
</evidence>
<dbReference type="InterPro" id="IPR037527">
    <property type="entry name" value="Gp160"/>
</dbReference>
<evidence type="ECO:0000313" key="36">
    <source>
        <dbReference type="EMBL" id="AKN11009.1"/>
    </source>
</evidence>
<keyword evidence="30 32" id="KW-0449">Lipoprotein</keyword>
<dbReference type="EMBL" id="KR861331">
    <property type="protein sequence ID" value="AKN11009.1"/>
    <property type="molecule type" value="Genomic_DNA"/>
</dbReference>
<keyword evidence="29 32" id="KW-0899">Viral immunoevasion</keyword>
<evidence type="ECO:0000256" key="27">
    <source>
        <dbReference type="ARBA" id="ARBA00023157"/>
    </source>
</evidence>